<protein>
    <submittedName>
        <fullName evidence="1">Uncharacterized protein</fullName>
    </submittedName>
</protein>
<evidence type="ECO:0000313" key="2">
    <source>
        <dbReference type="Proteomes" id="UP001464891"/>
    </source>
</evidence>
<name>A0ABV0J4K2_9CYAN</name>
<organism evidence="1 2">
    <name type="scientific">Trichocoleus desertorum GB2-A4</name>
    <dbReference type="NCBI Taxonomy" id="2933944"/>
    <lineage>
        <taxon>Bacteria</taxon>
        <taxon>Bacillati</taxon>
        <taxon>Cyanobacteriota</taxon>
        <taxon>Cyanophyceae</taxon>
        <taxon>Leptolyngbyales</taxon>
        <taxon>Trichocoleusaceae</taxon>
        <taxon>Trichocoleus</taxon>
    </lineage>
</organism>
<keyword evidence="2" id="KW-1185">Reference proteome</keyword>
<dbReference type="RefSeq" id="WP_190434259.1">
    <property type="nucleotide sequence ID" value="NZ_JAMPKM010000002.1"/>
</dbReference>
<dbReference type="Proteomes" id="UP001464891">
    <property type="component" value="Unassembled WGS sequence"/>
</dbReference>
<gene>
    <name evidence="1" type="ORF">NC998_06325</name>
</gene>
<proteinExistence type="predicted"/>
<dbReference type="EMBL" id="JAMPKM010000002">
    <property type="protein sequence ID" value="MEP0816706.1"/>
    <property type="molecule type" value="Genomic_DNA"/>
</dbReference>
<comment type="caution">
    <text evidence="1">The sequence shown here is derived from an EMBL/GenBank/DDBJ whole genome shotgun (WGS) entry which is preliminary data.</text>
</comment>
<accession>A0ABV0J4K2</accession>
<sequence>MRRNSITTVLVLGLLLVTLFAPFSALALLMLFVFVSVVGSMVWTLVRTLVQGDA</sequence>
<evidence type="ECO:0000313" key="1">
    <source>
        <dbReference type="EMBL" id="MEP0816706.1"/>
    </source>
</evidence>
<reference evidence="1 2" key="1">
    <citation type="submission" date="2022-04" db="EMBL/GenBank/DDBJ databases">
        <title>Positive selection, recombination, and allopatry shape intraspecific diversity of widespread and dominant cyanobacteria.</title>
        <authorList>
            <person name="Wei J."/>
            <person name="Shu W."/>
            <person name="Hu C."/>
        </authorList>
    </citation>
    <scope>NUCLEOTIDE SEQUENCE [LARGE SCALE GENOMIC DNA]</scope>
    <source>
        <strain evidence="1 2">GB2-A4</strain>
    </source>
</reference>